<reference evidence="2" key="1">
    <citation type="submission" date="2022-01" db="EMBL/GenBank/DDBJ databases">
        <title>Complete genome of Methanomicrobium antiquum DSM 21220.</title>
        <authorList>
            <person name="Chen S.-C."/>
            <person name="You Y.-T."/>
            <person name="Zhou Y.-Z."/>
            <person name="Lai M.-C."/>
        </authorList>
    </citation>
    <scope>NUCLEOTIDE SEQUENCE</scope>
    <source>
        <strain evidence="2">DSM 21220</strain>
    </source>
</reference>
<evidence type="ECO:0000313" key="2">
    <source>
        <dbReference type="EMBL" id="WFN36374.1"/>
    </source>
</evidence>
<proteinExistence type="predicted"/>
<dbReference type="PANTHER" id="PTHR35902:SF3">
    <property type="entry name" value="NPCBM-ASSOCIATED, NEW3 DOMAIN OF ALPHA-GALACTOSIDASE"/>
    <property type="match status" value="1"/>
</dbReference>
<dbReference type="EMBL" id="CP091092">
    <property type="protein sequence ID" value="WFN36374.1"/>
    <property type="molecule type" value="Genomic_DNA"/>
</dbReference>
<organism evidence="2 3">
    <name type="scientific">Methanomicrobium antiquum</name>
    <dbReference type="NCBI Taxonomy" id="487686"/>
    <lineage>
        <taxon>Archaea</taxon>
        <taxon>Methanobacteriati</taxon>
        <taxon>Methanobacteriota</taxon>
        <taxon>Stenosarchaea group</taxon>
        <taxon>Methanomicrobia</taxon>
        <taxon>Methanomicrobiales</taxon>
        <taxon>Methanomicrobiaceae</taxon>
        <taxon>Methanomicrobium</taxon>
    </lineage>
</organism>
<keyword evidence="1" id="KW-0812">Transmembrane</keyword>
<dbReference type="KEGG" id="manq:L1994_09530"/>
<evidence type="ECO:0000256" key="1">
    <source>
        <dbReference type="SAM" id="Phobius"/>
    </source>
</evidence>
<dbReference type="Proteomes" id="UP001218895">
    <property type="component" value="Chromosome"/>
</dbReference>
<dbReference type="RefSeq" id="WP_278099211.1">
    <property type="nucleotide sequence ID" value="NZ_CP091092.1"/>
</dbReference>
<evidence type="ECO:0000313" key="3">
    <source>
        <dbReference type="Proteomes" id="UP001218895"/>
    </source>
</evidence>
<dbReference type="InterPro" id="IPR013783">
    <property type="entry name" value="Ig-like_fold"/>
</dbReference>
<dbReference type="AlphaFoldDB" id="A0AAF0FPS8"/>
<sequence length="405" mass="43353">MRKLTALLILSALFLAGMSQAGLNEPTVILSDYEVSPSVLMPGDTGMITVTLSNTASISTKTVSDSLVTTQTDINPAITGVFLDGGKDIEVTGGNSAFSGELGSKQSVKLAFTIKAPEKKGIFYVTLRVGVKDSGNLVYPIPVNVDMPVSSLKKPVLLISRIGTTSFGAGEDSFVSLNIYNSGKSTAEDILIKIAEDSPSIAPVGNSSFHISSLRSGESESFDVSFISDKNIETGISEIPLIITYSVVDGTTERHDSAIVFNVLGKSEIAIASLKTDPVRVMENDRFDLTVRIENTGTGDAKSTKAEIDLPFTGGREAFIGKIRPGNDAPAVFMLDAGNAGEYTYNFTVSWEDDTGTHESKNKLSLVVRKKEDETGLIVLLLVIIALAAGGYYYFIYKKRDEEKV</sequence>
<accession>A0AAF0FPS8</accession>
<dbReference type="Gene3D" id="2.60.40.10">
    <property type="entry name" value="Immunoglobulins"/>
    <property type="match status" value="1"/>
</dbReference>
<dbReference type="GeneID" id="79950638"/>
<keyword evidence="1" id="KW-0472">Membrane</keyword>
<keyword evidence="1" id="KW-1133">Transmembrane helix</keyword>
<feature type="transmembrane region" description="Helical" evidence="1">
    <location>
        <begin position="376"/>
        <end position="395"/>
    </location>
</feature>
<keyword evidence="3" id="KW-1185">Reference proteome</keyword>
<dbReference type="PANTHER" id="PTHR35902">
    <property type="entry name" value="S-LAYER DOMAIN-LIKE PROTEIN-RELATED"/>
    <property type="match status" value="1"/>
</dbReference>
<evidence type="ECO:0008006" key="4">
    <source>
        <dbReference type="Google" id="ProtNLM"/>
    </source>
</evidence>
<gene>
    <name evidence="2" type="ORF">L1994_09530</name>
</gene>
<protein>
    <recommendedName>
        <fullName evidence="4">S-layer protein</fullName>
    </recommendedName>
</protein>
<name>A0AAF0FPS8_9EURY</name>